<dbReference type="SUPFAM" id="SSF50129">
    <property type="entry name" value="GroES-like"/>
    <property type="match status" value="1"/>
</dbReference>
<evidence type="ECO:0000256" key="1">
    <source>
        <dbReference type="ARBA" id="ARBA00022857"/>
    </source>
</evidence>
<dbReference type="Gene3D" id="3.40.50.720">
    <property type="entry name" value="NAD(P)-binding Rossmann-like Domain"/>
    <property type="match status" value="1"/>
</dbReference>
<dbReference type="EMBL" id="JAAWWL010000001">
    <property type="protein sequence ID" value="NKI30441.1"/>
    <property type="molecule type" value="Genomic_DNA"/>
</dbReference>
<reference evidence="4 5" key="1">
    <citation type="submission" date="2020-04" db="EMBL/GenBank/DDBJ databases">
        <authorList>
            <person name="Yoon J."/>
        </authorList>
    </citation>
    <scope>NUCLEOTIDE SEQUENCE [LARGE SCALE GENOMIC DNA]</scope>
    <source>
        <strain evidence="4 5">DJ-13</strain>
    </source>
</reference>
<evidence type="ECO:0000259" key="3">
    <source>
        <dbReference type="SMART" id="SM00829"/>
    </source>
</evidence>
<keyword evidence="5" id="KW-1185">Reference proteome</keyword>
<dbReference type="InterPro" id="IPR013149">
    <property type="entry name" value="ADH-like_C"/>
</dbReference>
<dbReference type="PANTHER" id="PTHR48106:SF5">
    <property type="entry name" value="ZINC-CONTAINING ALCOHOL DEHYDROGENASE"/>
    <property type="match status" value="1"/>
</dbReference>
<dbReference type="Proteomes" id="UP000718451">
    <property type="component" value="Unassembled WGS sequence"/>
</dbReference>
<dbReference type="InterPro" id="IPR036291">
    <property type="entry name" value="NAD(P)-bd_dom_sf"/>
</dbReference>
<keyword evidence="1" id="KW-0521">NADP</keyword>
<dbReference type="RefSeq" id="WP_168550688.1">
    <property type="nucleotide sequence ID" value="NZ_JAAWWL010000001.1"/>
</dbReference>
<protein>
    <submittedName>
        <fullName evidence="4">Zinc-dependent alcohol dehydrogenase family protein</fullName>
    </submittedName>
</protein>
<dbReference type="SMART" id="SM00829">
    <property type="entry name" value="PKS_ER"/>
    <property type="match status" value="1"/>
</dbReference>
<dbReference type="Pfam" id="PF00107">
    <property type="entry name" value="ADH_zinc_N"/>
    <property type="match status" value="1"/>
</dbReference>
<gene>
    <name evidence="4" type="ORF">HCU67_00680</name>
</gene>
<dbReference type="InterPro" id="IPR011032">
    <property type="entry name" value="GroES-like_sf"/>
</dbReference>
<dbReference type="CDD" id="cd08268">
    <property type="entry name" value="MDR2"/>
    <property type="match status" value="1"/>
</dbReference>
<dbReference type="InterPro" id="IPR020843">
    <property type="entry name" value="ER"/>
</dbReference>
<proteinExistence type="predicted"/>
<evidence type="ECO:0000256" key="2">
    <source>
        <dbReference type="ARBA" id="ARBA00023002"/>
    </source>
</evidence>
<evidence type="ECO:0000313" key="4">
    <source>
        <dbReference type="EMBL" id="NKI30441.1"/>
    </source>
</evidence>
<comment type="caution">
    <text evidence="4">The sequence shown here is derived from an EMBL/GenBank/DDBJ whole genome shotgun (WGS) entry which is preliminary data.</text>
</comment>
<evidence type="ECO:0000313" key="5">
    <source>
        <dbReference type="Proteomes" id="UP000718451"/>
    </source>
</evidence>
<name>A0ABX1GN10_9FLAO</name>
<organism evidence="4 5">
    <name type="scientific">Croceivirga thetidis</name>
    <dbReference type="NCBI Taxonomy" id="2721623"/>
    <lineage>
        <taxon>Bacteria</taxon>
        <taxon>Pseudomonadati</taxon>
        <taxon>Bacteroidota</taxon>
        <taxon>Flavobacteriia</taxon>
        <taxon>Flavobacteriales</taxon>
        <taxon>Flavobacteriaceae</taxon>
        <taxon>Croceivirga</taxon>
    </lineage>
</organism>
<keyword evidence="2" id="KW-0560">Oxidoreductase</keyword>
<dbReference type="Gene3D" id="3.90.180.10">
    <property type="entry name" value="Medium-chain alcohol dehydrogenases, catalytic domain"/>
    <property type="match status" value="1"/>
</dbReference>
<sequence>MNKVARLIEFAGPGAIRITNEEIPFPGFGEVLVKMKTAGLNHVEKMIMYGRFPIKPELSAHIGFEGAGIIEHLGLGVNGFQTGDEVCIIPNMAFDKYGVIGNYIVVPSTSLVKKPSLINWQEASAIWMGFGTAYQGLVNAGGLQKNADQTVLISAASSSVGFPAIQIAKLHGAQVIATSRTLEKAESLKEMGADYVVATSDEKWTDQIADITSGKGFDIAFDPITGPFTTQLADASGFGAIIVSYGTLSMSETSLPLFPMLMKALKFTGIDSGHHLLGNPDRFQIARRHIVKHLENGNYKLKIDSTFPFTKVKQAYQRLESGNQIGKIIINIEQE</sequence>
<feature type="domain" description="Enoyl reductase (ER)" evidence="3">
    <location>
        <begin position="12"/>
        <end position="330"/>
    </location>
</feature>
<dbReference type="SUPFAM" id="SSF51735">
    <property type="entry name" value="NAD(P)-binding Rossmann-fold domains"/>
    <property type="match status" value="1"/>
</dbReference>
<accession>A0ABX1GN10</accession>
<dbReference type="PANTHER" id="PTHR48106">
    <property type="entry name" value="QUINONE OXIDOREDUCTASE PIG3-RELATED"/>
    <property type="match status" value="1"/>
</dbReference>
<dbReference type="Pfam" id="PF08240">
    <property type="entry name" value="ADH_N"/>
    <property type="match status" value="1"/>
</dbReference>
<dbReference type="InterPro" id="IPR013154">
    <property type="entry name" value="ADH-like_N"/>
</dbReference>